<evidence type="ECO:0000313" key="4">
    <source>
        <dbReference type="Proteomes" id="UP000490386"/>
    </source>
</evidence>
<evidence type="ECO:0000256" key="1">
    <source>
        <dbReference type="SAM" id="MobiDB-lite"/>
    </source>
</evidence>
<dbReference type="AlphaFoldDB" id="A0A7J5B3F0"/>
<feature type="compositionally biased region" description="Basic and acidic residues" evidence="1">
    <location>
        <begin position="331"/>
        <end position="340"/>
    </location>
</feature>
<dbReference type="InterPro" id="IPR047682">
    <property type="entry name" value="SepH-like"/>
</dbReference>
<evidence type="ECO:0000313" key="3">
    <source>
        <dbReference type="EMBL" id="KAB1638529.1"/>
    </source>
</evidence>
<keyword evidence="4" id="KW-1185">Reference proteome</keyword>
<proteinExistence type="predicted"/>
<feature type="compositionally biased region" description="Acidic residues" evidence="1">
    <location>
        <begin position="294"/>
        <end position="307"/>
    </location>
</feature>
<accession>A0A7J5B3F0</accession>
<dbReference type="NCBIfam" id="NF040712">
    <property type="entry name" value="SepH"/>
    <property type="match status" value="1"/>
</dbReference>
<evidence type="ECO:0000259" key="2">
    <source>
        <dbReference type="Pfam" id="PF11268"/>
    </source>
</evidence>
<feature type="region of interest" description="Disordered" evidence="1">
    <location>
        <begin position="282"/>
        <end position="402"/>
    </location>
</feature>
<reference evidence="3 4" key="1">
    <citation type="submission" date="2019-09" db="EMBL/GenBank/DDBJ databases">
        <title>Phylogeny of genus Pseudoclavibacter and closely related genus.</title>
        <authorList>
            <person name="Li Y."/>
        </authorList>
    </citation>
    <scope>NUCLEOTIDE SEQUENCE [LARGE SCALE GENOMIC DNA]</scope>
    <source>
        <strain evidence="3 4">THG-MD12</strain>
    </source>
</reference>
<name>A0A7J5B3F0_9MICO</name>
<protein>
    <submittedName>
        <fullName evidence="3">DUF3071 domain-containing protein</fullName>
    </submittedName>
</protein>
<dbReference type="OrthoDB" id="5180791at2"/>
<organism evidence="3 4">
    <name type="scientific">Pseudoclavibacter terrae</name>
    <dbReference type="NCBI Taxonomy" id="1530195"/>
    <lineage>
        <taxon>Bacteria</taxon>
        <taxon>Bacillati</taxon>
        <taxon>Actinomycetota</taxon>
        <taxon>Actinomycetes</taxon>
        <taxon>Micrococcales</taxon>
        <taxon>Microbacteriaceae</taxon>
        <taxon>Pseudoclavibacter</taxon>
    </lineage>
</organism>
<dbReference type="EMBL" id="WBJX01000002">
    <property type="protein sequence ID" value="KAB1638529.1"/>
    <property type="molecule type" value="Genomic_DNA"/>
</dbReference>
<gene>
    <name evidence="3" type="ORF">F8O03_09100</name>
</gene>
<comment type="caution">
    <text evidence="3">The sequence shown here is derived from an EMBL/GenBank/DDBJ whole genome shotgun (WGS) entry which is preliminary data.</text>
</comment>
<dbReference type="InterPro" id="IPR021421">
    <property type="entry name" value="DUF3071"/>
</dbReference>
<dbReference type="Pfam" id="PF11268">
    <property type="entry name" value="DUF3071"/>
    <property type="match status" value="1"/>
</dbReference>
<sequence>MSSRLGRRAPRLLACTAPACDAVPQESATPRSTSMQELRFIDLDEGALVVSGDDGQRFRVVIDEALRDALRPRISTRVDAPKVPPRAIQQLIRAGKTIDEVIELTGAAREDVVRFEGPVRAERDYLVRQARAVTVRLKTDADPLGQDGTSFGEVIDDRLEASVATAVVWDAWKDDEEGWRVGLSFAVDEISREALWGFEPKTQALTPLNPTATMLSQQGEAPALGSPRLRAVVEAPQREVAPAVSAEPSAKEPVSWIGAAASRLERATEQQHHETADLLEALRRRRGERVPQSFDDDEDGADEDESSAEGPLDETGSPSPERTPVKLFAPRARDEDRFETETIEPSDLGAAGVRAVDVPLDGLDEPARDAEGPSQSKHSPKRSGRAAMPSWDEIVFGTRSDE</sequence>
<feature type="domain" description="DUF3071" evidence="2">
    <location>
        <begin position="35"/>
        <end position="198"/>
    </location>
</feature>
<dbReference type="Proteomes" id="UP000490386">
    <property type="component" value="Unassembled WGS sequence"/>
</dbReference>